<dbReference type="Proteomes" id="UP000740883">
    <property type="component" value="Unassembled WGS sequence"/>
</dbReference>
<gene>
    <name evidence="1" type="ORF">NGRA_3635</name>
</gene>
<accession>A0A9P6GVS9</accession>
<comment type="caution">
    <text evidence="1">The sequence shown here is derived from an EMBL/GenBank/DDBJ whole genome shotgun (WGS) entry which is preliminary data.</text>
</comment>
<evidence type="ECO:0000313" key="2">
    <source>
        <dbReference type="Proteomes" id="UP000740883"/>
    </source>
</evidence>
<dbReference type="OrthoDB" id="10486609at2759"/>
<reference evidence="1 2" key="1">
    <citation type="journal article" date="2020" name="Genome Biol. Evol.">
        <title>Comparative genomics of strictly vertically transmitted, feminizing microsporidia endosymbionts of amphipod crustaceans.</title>
        <authorList>
            <person name="Cormier A."/>
            <person name="Chebbi M.A."/>
            <person name="Giraud I."/>
            <person name="Wattier R."/>
            <person name="Teixeira M."/>
            <person name="Gilbert C."/>
            <person name="Rigaud T."/>
            <person name="Cordaux R."/>
        </authorList>
    </citation>
    <scope>NUCLEOTIDE SEQUENCE [LARGE SCALE GENOMIC DNA]</scope>
    <source>
        <strain evidence="1 2">Ou3-Ou53</strain>
    </source>
</reference>
<sequence>RKITEFGKYDWAKCVRKAVNAYKQSYHRAIGCAPIEIIEGMVLNYMDRQENIEVKINKEEYIEQARRNLKKYRAEYDTQSVGQQAKKEGIKVGDKVWYKLISMQRGKLEPKWLDKGIVLENKFNSFRIQLEDGRIVIASRNHVKPFKGEVV</sequence>
<dbReference type="EMBL" id="SBJO01001744">
    <property type="protein sequence ID" value="KAF9742034.1"/>
    <property type="molecule type" value="Genomic_DNA"/>
</dbReference>
<feature type="non-terminal residue" evidence="1">
    <location>
        <position position="1"/>
    </location>
</feature>
<protein>
    <submittedName>
        <fullName evidence="1">Uncharacterized protein</fullName>
    </submittedName>
</protein>
<dbReference type="AlphaFoldDB" id="A0A9P6GVS9"/>
<name>A0A9P6GVS9_9MICR</name>
<evidence type="ECO:0000313" key="1">
    <source>
        <dbReference type="EMBL" id="KAF9742034.1"/>
    </source>
</evidence>
<keyword evidence="2" id="KW-1185">Reference proteome</keyword>
<organism evidence="1 2">
    <name type="scientific">Nosema granulosis</name>
    <dbReference type="NCBI Taxonomy" id="83296"/>
    <lineage>
        <taxon>Eukaryota</taxon>
        <taxon>Fungi</taxon>
        <taxon>Fungi incertae sedis</taxon>
        <taxon>Microsporidia</taxon>
        <taxon>Nosematidae</taxon>
        <taxon>Nosema</taxon>
    </lineage>
</organism>
<proteinExistence type="predicted"/>